<name>A0AA47MQZ4_MERPO</name>
<accession>A0AA47MQZ4</accession>
<dbReference type="GO" id="GO:0003676">
    <property type="term" value="F:nucleic acid binding"/>
    <property type="evidence" value="ECO:0007669"/>
    <property type="project" value="InterPro"/>
</dbReference>
<sequence length="1262" mass="144825">MLCFGCLSHGHHSRDCSRRMFCDICSKRHPTCLHKDRPPQQNKERFKVENSSEERELHSISQDVIKTAQDSNSIQTSTIVPVYVSGNSGKEVLVYALLDSQSDSSFILEEVADALELDSEPVKLKLSTMSSRGTIVSCRRLKGLRIRGPSSSKEITVPTAYTREFIPANRSHIPTSETARAWPHLEHLTQHISPYRECEIGLLIGYNCPQALMPREVVCGEGNQPFAQRTDLSWSIVSYVNPFEHDCDAIGVSHRIIVKQVIPQPNPPVHLKGEVHFVLKTQIKEIVTPDDVMKLLESDFSEQVGEDAAFSQEDLLFLKKLKGGIKHKPDGHLEMPLPFKQERPRLPNNMSCAAQRLTCLGRRLKKDQKYYSDYTNFMEDLITRGDAEKVPEEQVNNCPAWYIPHHGVYHPRKPEKIRVVFDCSVRFRDAYLNDHLLTGPELTSTLIGVRCRFRKGPIAITCDVERMFHQFHVRPEDGDYLRFLWWEKGNLESPPSIFRMKVHLFGAASSPGCANFGLQHLAFKSQGQFDQNTIKFIKRNFYVDDGLISVPSNVEAIQLIKEAKELCSTGNLRLHKFTSNSMEVLKSIPEEDRAQSIKDLDMDFGELHMERVLGVQWCVSSDDFEFRVMVKERPMTRRGVLSTVASIYDPLGFVAPFILRGKQILQQLCRDKVGWDEPLPEELGTQWALWLKDLPNLSSVKIKRCYVPVDFKDIQHYELHHFADASVTEDKTVGEVDGNDPEFRRVQAFSTKVKEERTLLDRLTKFSDWKRAIIAIACLKRHAKRLKGVKDKLSSTTTIAERHESELFIIKLAQKEAFSHEMKSIQQCKEVRPKDKTNKLYKLSPFIDQYGVLRVGGWLANSVLHPHIKHPAIMPKASHVSSLLIKHFHERVRHQGRGMTINELRSNGIWITGCSSAVASYIHKCTTCRKYRRLTQDPKMADLPMDRMEETPPFTYCGIDCFGPFYVKEARKELKRYGLLLTCMCSRAIHIEMLDDLTTDAFINALRAFIAIRGNVRQLRCDQGTNFVGAKREFLNAMKDLDQEQIRKYGCEFIMNTPSSSHMGGVWERQIRTIRSVLTAILDQSGKRLDSASLRTFLYEVMAIVNSRPLTIEHLNDPTSLEPLTPNHILTMKSSIMLPPPGQFVGQDLYLRKRWRQVQFLANKFWTRWKKEYLLNLQQRQVWQGDKRNAKVNDIVILQEEGSPRNQWKLAKVAEVYPSNDGRVRKVKLLLGDSTLDHKGRRMSKPLHLDRPVQKIVVLLEA</sequence>
<dbReference type="GO" id="GO:0015074">
    <property type="term" value="P:DNA integration"/>
    <property type="evidence" value="ECO:0007669"/>
    <property type="project" value="InterPro"/>
</dbReference>
<reference evidence="2" key="1">
    <citation type="journal article" date="2023" name="Front. Mar. Sci.">
        <title>A new Merluccius polli reference genome to investigate the effects of global change in West African waters.</title>
        <authorList>
            <person name="Mateo J.L."/>
            <person name="Blanco-Fernandez C."/>
            <person name="Garcia-Vazquez E."/>
            <person name="Machado-Schiaffino G."/>
        </authorList>
    </citation>
    <scope>NUCLEOTIDE SEQUENCE</scope>
    <source>
        <strain evidence="2">C29</strain>
        <tissue evidence="2">Fin</tissue>
    </source>
</reference>
<evidence type="ECO:0000313" key="3">
    <source>
        <dbReference type="Proteomes" id="UP001174136"/>
    </source>
</evidence>
<dbReference type="InterPro" id="IPR040676">
    <property type="entry name" value="DUF5641"/>
</dbReference>
<dbReference type="Pfam" id="PF18701">
    <property type="entry name" value="DUF5641"/>
    <property type="match status" value="1"/>
</dbReference>
<dbReference type="Pfam" id="PF05380">
    <property type="entry name" value="Peptidase_A17"/>
    <property type="match status" value="1"/>
</dbReference>
<feature type="domain" description="Integrase catalytic" evidence="1">
    <location>
        <begin position="948"/>
        <end position="1134"/>
    </location>
</feature>
<dbReference type="Gene3D" id="3.30.420.10">
    <property type="entry name" value="Ribonuclease H-like superfamily/Ribonuclease H"/>
    <property type="match status" value="1"/>
</dbReference>
<dbReference type="PANTHER" id="PTHR47331:SF5">
    <property type="entry name" value="RIBONUCLEASE H"/>
    <property type="match status" value="1"/>
</dbReference>
<gene>
    <name evidence="2" type="ORF">N1851_017006</name>
</gene>
<dbReference type="InterPro" id="IPR043502">
    <property type="entry name" value="DNA/RNA_pol_sf"/>
</dbReference>
<evidence type="ECO:0000259" key="1">
    <source>
        <dbReference type="PROSITE" id="PS50994"/>
    </source>
</evidence>
<dbReference type="EMBL" id="JAOPHQ010003127">
    <property type="protein sequence ID" value="KAK0144664.1"/>
    <property type="molecule type" value="Genomic_DNA"/>
</dbReference>
<dbReference type="PROSITE" id="PS50994">
    <property type="entry name" value="INTEGRASE"/>
    <property type="match status" value="1"/>
</dbReference>
<organism evidence="2 3">
    <name type="scientific">Merluccius polli</name>
    <name type="common">Benguela hake</name>
    <name type="synonym">Merluccius cadenati</name>
    <dbReference type="NCBI Taxonomy" id="89951"/>
    <lineage>
        <taxon>Eukaryota</taxon>
        <taxon>Metazoa</taxon>
        <taxon>Chordata</taxon>
        <taxon>Craniata</taxon>
        <taxon>Vertebrata</taxon>
        <taxon>Euteleostomi</taxon>
        <taxon>Actinopterygii</taxon>
        <taxon>Neopterygii</taxon>
        <taxon>Teleostei</taxon>
        <taxon>Neoteleostei</taxon>
        <taxon>Acanthomorphata</taxon>
        <taxon>Zeiogadaria</taxon>
        <taxon>Gadariae</taxon>
        <taxon>Gadiformes</taxon>
        <taxon>Gadoidei</taxon>
        <taxon>Merlucciidae</taxon>
        <taxon>Merluccius</taxon>
    </lineage>
</organism>
<protein>
    <recommendedName>
        <fullName evidence="1">Integrase catalytic domain-containing protein</fullName>
    </recommendedName>
</protein>
<dbReference type="InterPro" id="IPR036397">
    <property type="entry name" value="RNaseH_sf"/>
</dbReference>
<dbReference type="Proteomes" id="UP001174136">
    <property type="component" value="Unassembled WGS sequence"/>
</dbReference>
<evidence type="ECO:0000313" key="2">
    <source>
        <dbReference type="EMBL" id="KAK0144664.1"/>
    </source>
</evidence>
<dbReference type="CDD" id="cd01644">
    <property type="entry name" value="RT_pepA17"/>
    <property type="match status" value="1"/>
</dbReference>
<dbReference type="PANTHER" id="PTHR47331">
    <property type="entry name" value="PHD-TYPE DOMAIN-CONTAINING PROTEIN"/>
    <property type="match status" value="1"/>
</dbReference>
<dbReference type="InterPro" id="IPR001584">
    <property type="entry name" value="Integrase_cat-core"/>
</dbReference>
<keyword evidence="3" id="KW-1185">Reference proteome</keyword>
<comment type="caution">
    <text evidence="2">The sequence shown here is derived from an EMBL/GenBank/DDBJ whole genome shotgun (WGS) entry which is preliminary data.</text>
</comment>
<proteinExistence type="predicted"/>
<dbReference type="InterPro" id="IPR012337">
    <property type="entry name" value="RNaseH-like_sf"/>
</dbReference>
<dbReference type="SUPFAM" id="SSF53098">
    <property type="entry name" value="Ribonuclease H-like"/>
    <property type="match status" value="1"/>
</dbReference>
<dbReference type="SUPFAM" id="SSF56672">
    <property type="entry name" value="DNA/RNA polymerases"/>
    <property type="match status" value="1"/>
</dbReference>
<dbReference type="AlphaFoldDB" id="A0AA47MQZ4"/>
<dbReference type="InterPro" id="IPR008042">
    <property type="entry name" value="Retrotrans_Pao"/>
</dbReference>